<dbReference type="SMART" id="SM00054">
    <property type="entry name" value="EFh"/>
    <property type="match status" value="4"/>
</dbReference>
<evidence type="ECO:0000313" key="4">
    <source>
        <dbReference type="EMBL" id="KAK6166817.1"/>
    </source>
</evidence>
<evidence type="ECO:0000259" key="3">
    <source>
        <dbReference type="PROSITE" id="PS50222"/>
    </source>
</evidence>
<gene>
    <name evidence="4" type="ORF">SNE40_023432</name>
</gene>
<dbReference type="FunFam" id="1.10.238.10:FF:000178">
    <property type="entry name" value="Calmodulin-2 A"/>
    <property type="match status" value="1"/>
</dbReference>
<keyword evidence="2" id="KW-0106">Calcium</keyword>
<feature type="domain" description="EF-hand" evidence="3">
    <location>
        <begin position="80"/>
        <end position="115"/>
    </location>
</feature>
<dbReference type="InterPro" id="IPR011992">
    <property type="entry name" value="EF-hand-dom_pair"/>
</dbReference>
<dbReference type="SUPFAM" id="SSF47473">
    <property type="entry name" value="EF-hand"/>
    <property type="match status" value="1"/>
</dbReference>
<feature type="domain" description="EF-hand" evidence="3">
    <location>
        <begin position="43"/>
        <end position="78"/>
    </location>
</feature>
<dbReference type="GO" id="GO:0043226">
    <property type="term" value="C:organelle"/>
    <property type="evidence" value="ECO:0007669"/>
    <property type="project" value="UniProtKB-ARBA"/>
</dbReference>
<feature type="domain" description="EF-hand" evidence="3">
    <location>
        <begin position="6"/>
        <end position="41"/>
    </location>
</feature>
<organism evidence="4 5">
    <name type="scientific">Patella caerulea</name>
    <name type="common">Rayed Mediterranean limpet</name>
    <dbReference type="NCBI Taxonomy" id="87958"/>
    <lineage>
        <taxon>Eukaryota</taxon>
        <taxon>Metazoa</taxon>
        <taxon>Spiralia</taxon>
        <taxon>Lophotrochozoa</taxon>
        <taxon>Mollusca</taxon>
        <taxon>Gastropoda</taxon>
        <taxon>Patellogastropoda</taxon>
        <taxon>Patelloidea</taxon>
        <taxon>Patellidae</taxon>
        <taxon>Patella</taxon>
    </lineage>
</organism>
<dbReference type="InterPro" id="IPR002048">
    <property type="entry name" value="EF_hand_dom"/>
</dbReference>
<evidence type="ECO:0000256" key="1">
    <source>
        <dbReference type="ARBA" id="ARBA00022737"/>
    </source>
</evidence>
<evidence type="ECO:0000313" key="5">
    <source>
        <dbReference type="Proteomes" id="UP001347796"/>
    </source>
</evidence>
<protein>
    <recommendedName>
        <fullName evidence="3">EF-hand domain-containing protein</fullName>
    </recommendedName>
</protein>
<dbReference type="PANTHER" id="PTHR23050">
    <property type="entry name" value="CALCIUM BINDING PROTEIN"/>
    <property type="match status" value="1"/>
</dbReference>
<comment type="caution">
    <text evidence="4">The sequence shown here is derived from an EMBL/GenBank/DDBJ whole genome shotgun (WGS) entry which is preliminary data.</text>
</comment>
<dbReference type="AlphaFoldDB" id="A0AAN8IWZ9"/>
<dbReference type="GO" id="GO:0005509">
    <property type="term" value="F:calcium ion binding"/>
    <property type="evidence" value="ECO:0007669"/>
    <property type="project" value="InterPro"/>
</dbReference>
<dbReference type="EMBL" id="JAZGQO010000021">
    <property type="protein sequence ID" value="KAK6166817.1"/>
    <property type="molecule type" value="Genomic_DNA"/>
</dbReference>
<keyword evidence="5" id="KW-1185">Reference proteome</keyword>
<dbReference type="Proteomes" id="UP001347796">
    <property type="component" value="Unassembled WGS sequence"/>
</dbReference>
<dbReference type="Gene3D" id="1.10.238.10">
    <property type="entry name" value="EF-hand"/>
    <property type="match status" value="3"/>
</dbReference>
<dbReference type="PROSITE" id="PS50222">
    <property type="entry name" value="EF_HAND_2"/>
    <property type="match status" value="4"/>
</dbReference>
<dbReference type="PROSITE" id="PS00018">
    <property type="entry name" value="EF_HAND_1"/>
    <property type="match status" value="4"/>
</dbReference>
<dbReference type="PROSITE" id="PS00303">
    <property type="entry name" value="S100_CABP"/>
    <property type="match status" value="1"/>
</dbReference>
<dbReference type="Pfam" id="PF13499">
    <property type="entry name" value="EF-hand_7"/>
    <property type="match status" value="2"/>
</dbReference>
<proteinExistence type="predicted"/>
<keyword evidence="1" id="KW-0677">Repeat</keyword>
<dbReference type="InterPro" id="IPR018247">
    <property type="entry name" value="EF_Hand_1_Ca_BS"/>
</dbReference>
<dbReference type="InterPro" id="IPR001751">
    <property type="entry name" value="S100/CaBP7/8-like_CS"/>
</dbReference>
<name>A0AAN8IWZ9_PATCE</name>
<feature type="domain" description="EF-hand" evidence="3">
    <location>
        <begin position="116"/>
        <end position="145"/>
    </location>
</feature>
<dbReference type="InterPro" id="IPR050145">
    <property type="entry name" value="Centrin_CML-like"/>
</dbReference>
<sequence length="145" mass="16775">MPLTKEQADSYTKFFKATDSDGNGYLTIHELRDVLQKKLKMKVSDKEVIEMFKGVDQNNDNKITLDEFLNEMGKINPKDLQRADLERAFEMIDQDKNRTLDAGELKKLFVTCGHKVSDDHIQSIIKQLDKDGDGQINFDEFLKLF</sequence>
<reference evidence="4 5" key="1">
    <citation type="submission" date="2024-01" db="EMBL/GenBank/DDBJ databases">
        <title>The genome of the rayed Mediterranean limpet Patella caerulea (Linnaeus, 1758).</title>
        <authorList>
            <person name="Anh-Thu Weber A."/>
            <person name="Halstead-Nussloch G."/>
        </authorList>
    </citation>
    <scope>NUCLEOTIDE SEQUENCE [LARGE SCALE GENOMIC DNA]</scope>
    <source>
        <strain evidence="4">AATW-2023a</strain>
        <tissue evidence="4">Whole specimen</tissue>
    </source>
</reference>
<evidence type="ECO:0000256" key="2">
    <source>
        <dbReference type="ARBA" id="ARBA00022837"/>
    </source>
</evidence>
<accession>A0AAN8IWZ9</accession>